<keyword evidence="1" id="KW-0812">Transmembrane</keyword>
<protein>
    <submittedName>
        <fullName evidence="2">Uncharacterized protein</fullName>
    </submittedName>
</protein>
<proteinExistence type="predicted"/>
<evidence type="ECO:0000313" key="2">
    <source>
        <dbReference type="EMBL" id="RNA20184.1"/>
    </source>
</evidence>
<evidence type="ECO:0000313" key="3">
    <source>
        <dbReference type="Proteomes" id="UP000276133"/>
    </source>
</evidence>
<keyword evidence="3" id="KW-1185">Reference proteome</keyword>
<reference evidence="2 3" key="1">
    <citation type="journal article" date="2018" name="Sci. Rep.">
        <title>Genomic signatures of local adaptation to the degree of environmental predictability in rotifers.</title>
        <authorList>
            <person name="Franch-Gras L."/>
            <person name="Hahn C."/>
            <person name="Garcia-Roger E.M."/>
            <person name="Carmona M.J."/>
            <person name="Serra M."/>
            <person name="Gomez A."/>
        </authorList>
    </citation>
    <scope>NUCLEOTIDE SEQUENCE [LARGE SCALE GENOMIC DNA]</scope>
    <source>
        <strain evidence="2">HYR1</strain>
    </source>
</reference>
<sequence length="65" mass="7471">MAEEKENTPKWLSCEKCSNWVCFSVIGLTALTLLDLHIINRGTKGVTQKIRENWVTIFEVFEQNG</sequence>
<organism evidence="2 3">
    <name type="scientific">Brachionus plicatilis</name>
    <name type="common">Marine rotifer</name>
    <name type="synonym">Brachionus muelleri</name>
    <dbReference type="NCBI Taxonomy" id="10195"/>
    <lineage>
        <taxon>Eukaryota</taxon>
        <taxon>Metazoa</taxon>
        <taxon>Spiralia</taxon>
        <taxon>Gnathifera</taxon>
        <taxon>Rotifera</taxon>
        <taxon>Eurotatoria</taxon>
        <taxon>Monogononta</taxon>
        <taxon>Pseudotrocha</taxon>
        <taxon>Ploima</taxon>
        <taxon>Brachionidae</taxon>
        <taxon>Brachionus</taxon>
    </lineage>
</organism>
<gene>
    <name evidence="2" type="ORF">BpHYR1_005573</name>
</gene>
<dbReference type="EMBL" id="REGN01003907">
    <property type="protein sequence ID" value="RNA20184.1"/>
    <property type="molecule type" value="Genomic_DNA"/>
</dbReference>
<comment type="caution">
    <text evidence="2">The sequence shown here is derived from an EMBL/GenBank/DDBJ whole genome shotgun (WGS) entry which is preliminary data.</text>
</comment>
<keyword evidence="1" id="KW-0472">Membrane</keyword>
<name>A0A3M7R9U7_BRAPC</name>
<accession>A0A3M7R9U7</accession>
<dbReference type="Proteomes" id="UP000276133">
    <property type="component" value="Unassembled WGS sequence"/>
</dbReference>
<dbReference type="AlphaFoldDB" id="A0A3M7R9U7"/>
<feature type="transmembrane region" description="Helical" evidence="1">
    <location>
        <begin position="20"/>
        <end position="39"/>
    </location>
</feature>
<keyword evidence="1" id="KW-1133">Transmembrane helix</keyword>
<evidence type="ECO:0000256" key="1">
    <source>
        <dbReference type="SAM" id="Phobius"/>
    </source>
</evidence>